<sequence length="168" mass="18272">MDVTTTLTAQELGQIMLRLDEAPAAAVVFSDRVDGSRWSPTFSPVAEPYSGDTNVGGNALSYSCLPEGRRLERRGSISPMDPRRADPSSATSPPPAAIIEQATCMPEAFFSSPSERNQGVLTESCVGRALMRPSIIPARQDYPITSMKVPKIHLRQAKAFAPDHVMRR</sequence>
<evidence type="ECO:0000313" key="2">
    <source>
        <dbReference type="EMBL" id="UFW88204.1"/>
    </source>
</evidence>
<evidence type="ECO:0000313" key="3">
    <source>
        <dbReference type="Proteomes" id="UP001430990"/>
    </source>
</evidence>
<dbReference type="Proteomes" id="UP001430990">
    <property type="component" value="Chromosome"/>
</dbReference>
<feature type="compositionally biased region" description="Basic and acidic residues" evidence="1">
    <location>
        <begin position="70"/>
        <end position="86"/>
    </location>
</feature>
<evidence type="ECO:0000256" key="1">
    <source>
        <dbReference type="SAM" id="MobiDB-lite"/>
    </source>
</evidence>
<reference evidence="2" key="1">
    <citation type="submission" date="2021-11" db="EMBL/GenBank/DDBJ databases">
        <title>Australian commercial rhizobial inoculants.</title>
        <authorList>
            <person name="Kohlmeier M.G."/>
            <person name="O'Hara G.W."/>
            <person name="Colombi E."/>
            <person name="Ramsay J.P."/>
            <person name="Terpolilli J."/>
        </authorList>
    </citation>
    <scope>NUCLEOTIDE SEQUENCE</scope>
    <source>
        <strain evidence="2">CC829</strain>
    </source>
</reference>
<gene>
    <name evidence="2" type="ORF">BjapCC829_06295</name>
</gene>
<name>A0ABY3QQC2_9BRAD</name>
<keyword evidence="3" id="KW-1185">Reference proteome</keyword>
<protein>
    <submittedName>
        <fullName evidence="2">Uncharacterized protein</fullName>
    </submittedName>
</protein>
<accession>A0ABY3QQC2</accession>
<dbReference type="RefSeq" id="WP_231143990.1">
    <property type="nucleotide sequence ID" value="NZ_CP088100.1"/>
</dbReference>
<proteinExistence type="predicted"/>
<organism evidence="2 3">
    <name type="scientific">Bradyrhizobium barranii</name>
    <dbReference type="NCBI Taxonomy" id="2992140"/>
    <lineage>
        <taxon>Bacteria</taxon>
        <taxon>Pseudomonadati</taxon>
        <taxon>Pseudomonadota</taxon>
        <taxon>Alphaproteobacteria</taxon>
        <taxon>Hyphomicrobiales</taxon>
        <taxon>Nitrobacteraceae</taxon>
        <taxon>Bradyrhizobium</taxon>
    </lineage>
</organism>
<feature type="region of interest" description="Disordered" evidence="1">
    <location>
        <begin position="70"/>
        <end position="93"/>
    </location>
</feature>
<dbReference type="EMBL" id="CP088100">
    <property type="protein sequence ID" value="UFW88204.1"/>
    <property type="molecule type" value="Genomic_DNA"/>
</dbReference>